<feature type="transmembrane region" description="Helical" evidence="7">
    <location>
        <begin position="166"/>
        <end position="189"/>
    </location>
</feature>
<feature type="transmembrane region" description="Helical" evidence="7">
    <location>
        <begin position="75"/>
        <end position="96"/>
    </location>
</feature>
<proteinExistence type="inferred from homology"/>
<evidence type="ECO:0000313" key="9">
    <source>
        <dbReference type="EMBL" id="OAA50635.1"/>
    </source>
</evidence>
<evidence type="ECO:0000256" key="4">
    <source>
        <dbReference type="ARBA" id="ARBA00022692"/>
    </source>
</evidence>
<dbReference type="OrthoDB" id="6133115at2759"/>
<name>A0A162I0A6_METRR</name>
<feature type="transmembrane region" description="Helical" evidence="7">
    <location>
        <begin position="420"/>
        <end position="437"/>
    </location>
</feature>
<dbReference type="Pfam" id="PF00083">
    <property type="entry name" value="Sugar_tr"/>
    <property type="match status" value="1"/>
</dbReference>
<comment type="caution">
    <text evidence="9">The sequence shown here is derived from an EMBL/GenBank/DDBJ whole genome shotgun (WGS) entry which is preliminary data.</text>
</comment>
<feature type="transmembrane region" description="Helical" evidence="7">
    <location>
        <begin position="283"/>
        <end position="301"/>
    </location>
</feature>
<keyword evidence="5 7" id="KW-1133">Transmembrane helix</keyword>
<feature type="transmembrane region" description="Helical" evidence="7">
    <location>
        <begin position="31"/>
        <end position="49"/>
    </location>
</feature>
<evidence type="ECO:0000313" key="10">
    <source>
        <dbReference type="EMBL" id="TWU76024.1"/>
    </source>
</evidence>
<comment type="subcellular location">
    <subcellularLocation>
        <location evidence="1">Membrane</location>
        <topology evidence="1">Multi-pass membrane protein</topology>
    </subcellularLocation>
</comment>
<dbReference type="Gene3D" id="1.20.1250.20">
    <property type="entry name" value="MFS general substrate transporter like domains"/>
    <property type="match status" value="1"/>
</dbReference>
<dbReference type="InterPro" id="IPR036259">
    <property type="entry name" value="MFS_trans_sf"/>
</dbReference>
<accession>A0A5C6GFG2</accession>
<evidence type="ECO:0000313" key="11">
    <source>
        <dbReference type="Proteomes" id="UP000243498"/>
    </source>
</evidence>
<dbReference type="Proteomes" id="UP000243498">
    <property type="component" value="Unassembled WGS sequence"/>
</dbReference>
<keyword evidence="11" id="KW-1185">Reference proteome</keyword>
<feature type="domain" description="Major facilitator superfamily (MFS) profile" evidence="8">
    <location>
        <begin position="32"/>
        <end position="472"/>
    </location>
</feature>
<keyword evidence="4 7" id="KW-0812">Transmembrane</keyword>
<dbReference type="OMA" id="MTNGMQV"/>
<keyword evidence="3" id="KW-0813">Transport</keyword>
<dbReference type="STRING" id="1081105.A0A162I0A6"/>
<evidence type="ECO:0000256" key="5">
    <source>
        <dbReference type="ARBA" id="ARBA00022989"/>
    </source>
</evidence>
<dbReference type="PROSITE" id="PS00217">
    <property type="entry name" value="SUGAR_TRANSPORT_2"/>
    <property type="match status" value="1"/>
</dbReference>
<sequence>MAPSAAHTADGILPPIDLKAIRPFWRRRNGVLLYFLLTSSLLTSAALGIDGSMTNGMQVLPTWQERFGHPTGSKLGFFGASNAIGGVMPFLTLGWMGDKFGRRVPTALGSLVIIIGVLVEFFASSLNMYIGGKMVLGFGNGLVQMTAAVLVTELSHPKERVQVTTFYNTSIVLGYVIGAWTTYGCFGIPNQWSWRLPTLIQLVPSAYQLALIFLSPESPRWLVSKGRKEEARAILVKYHGECDTQSPVVVFEFAEIQEFIDREAELNMTWQQFFSSIPNLKRIGLCFATGLFSQTSGNLLVSNYLTQILKDTGVSSNKDITLVNGMVTLWQYIVSLAVTAVVDKFKRRTFFLVGSGGVVVTFIAWTIAAQQYLERDSLAAGRVVLACIFIFQAFYTFAWTNLVVTYPLEVVTYQMRAKTWAFVLLTIQVASIFGGYVNPIGLENIGWKFYIYYCVWVTMIFIVVYFFFVETAGPTLEELACLFEGDEIRCNMMHAIEGRKASVAPETAERNTAERKSL</sequence>
<feature type="transmembrane region" description="Helical" evidence="7">
    <location>
        <begin position="349"/>
        <end position="368"/>
    </location>
</feature>
<dbReference type="GO" id="GO:0016020">
    <property type="term" value="C:membrane"/>
    <property type="evidence" value="ECO:0007669"/>
    <property type="project" value="UniProtKB-SubCell"/>
</dbReference>
<dbReference type="InterPro" id="IPR020846">
    <property type="entry name" value="MFS_dom"/>
</dbReference>
<dbReference type="EMBL" id="AZHC01000002">
    <property type="protein sequence ID" value="OAA50635.1"/>
    <property type="molecule type" value="Genomic_DNA"/>
</dbReference>
<reference evidence="9 11" key="1">
    <citation type="journal article" date="2016" name="Genome Biol. Evol.">
        <title>Divergent and convergent evolution of fungal pathogenicity.</title>
        <authorList>
            <person name="Shang Y."/>
            <person name="Xiao G."/>
            <person name="Zheng P."/>
            <person name="Cen K."/>
            <person name="Zhan S."/>
            <person name="Wang C."/>
        </authorList>
    </citation>
    <scope>NUCLEOTIDE SEQUENCE [LARGE SCALE GENOMIC DNA]</scope>
    <source>
        <strain evidence="9 11">RCEF 4871</strain>
    </source>
</reference>
<dbReference type="InterPro" id="IPR005829">
    <property type="entry name" value="Sugar_transporter_CS"/>
</dbReference>
<reference evidence="12" key="2">
    <citation type="submission" date="2018-12" db="EMBL/GenBank/DDBJ databases">
        <title>The complete genome of Metarhizium rileyi, a key fungal pathogen of Lepidoptera.</title>
        <authorList>
            <person name="Binneck E."/>
            <person name="Lastra C.C.L."/>
            <person name="Sosa-Gomez D.R."/>
        </authorList>
    </citation>
    <scope>NUCLEOTIDE SEQUENCE [LARGE SCALE GENOMIC DNA]</scope>
    <source>
        <strain evidence="12">Cep018-CH2</strain>
    </source>
</reference>
<evidence type="ECO:0000259" key="8">
    <source>
        <dbReference type="PROSITE" id="PS50850"/>
    </source>
</evidence>
<organism evidence="9 11">
    <name type="scientific">Metarhizium rileyi (strain RCEF 4871)</name>
    <name type="common">Nomuraea rileyi</name>
    <dbReference type="NCBI Taxonomy" id="1649241"/>
    <lineage>
        <taxon>Eukaryota</taxon>
        <taxon>Fungi</taxon>
        <taxon>Dikarya</taxon>
        <taxon>Ascomycota</taxon>
        <taxon>Pezizomycotina</taxon>
        <taxon>Sordariomycetes</taxon>
        <taxon>Hypocreomycetidae</taxon>
        <taxon>Hypocreales</taxon>
        <taxon>Clavicipitaceae</taxon>
        <taxon>Metarhizium</taxon>
    </lineage>
</organism>
<feature type="transmembrane region" description="Helical" evidence="7">
    <location>
        <begin position="321"/>
        <end position="342"/>
    </location>
</feature>
<evidence type="ECO:0000256" key="7">
    <source>
        <dbReference type="SAM" id="Phobius"/>
    </source>
</evidence>
<feature type="transmembrane region" description="Helical" evidence="7">
    <location>
        <begin position="449"/>
        <end position="468"/>
    </location>
</feature>
<dbReference type="SUPFAM" id="SSF103473">
    <property type="entry name" value="MFS general substrate transporter"/>
    <property type="match status" value="1"/>
</dbReference>
<gene>
    <name evidence="10" type="ORF">ED733_007209</name>
    <name evidence="9" type="ORF">NOR_01085</name>
</gene>
<reference evidence="10" key="3">
    <citation type="journal article" date="2019" name="Microbiol. Resour. Announc.">
        <title>Genome Sequence of Metarhizium rileyi, a Microbial Control Agent for Lepidoptera.</title>
        <authorList>
            <person name="Binneck E."/>
            <person name="Lastra C.C.L."/>
            <person name="Sosa-Gomez D.R."/>
        </authorList>
    </citation>
    <scope>NUCLEOTIDE SEQUENCE</scope>
    <source>
        <strain evidence="10">Cep018-CH2</strain>
    </source>
</reference>
<keyword evidence="6 7" id="KW-0472">Membrane</keyword>
<dbReference type="InterPro" id="IPR050360">
    <property type="entry name" value="MFS_Sugar_Transporters"/>
</dbReference>
<dbReference type="PROSITE" id="PS50850">
    <property type="entry name" value="MFS"/>
    <property type="match status" value="1"/>
</dbReference>
<evidence type="ECO:0000313" key="12">
    <source>
        <dbReference type="Proteomes" id="UP000317257"/>
    </source>
</evidence>
<feature type="transmembrane region" description="Helical" evidence="7">
    <location>
        <begin position="108"/>
        <end position="130"/>
    </location>
</feature>
<feature type="transmembrane region" description="Helical" evidence="7">
    <location>
        <begin position="383"/>
        <end position="408"/>
    </location>
</feature>
<evidence type="ECO:0000256" key="1">
    <source>
        <dbReference type="ARBA" id="ARBA00004141"/>
    </source>
</evidence>
<dbReference type="FunFam" id="1.20.1250.20:FF:000134">
    <property type="entry name" value="MFS sugar transporter protein"/>
    <property type="match status" value="1"/>
</dbReference>
<dbReference type="InterPro" id="IPR005828">
    <property type="entry name" value="MFS_sugar_transport-like"/>
</dbReference>
<comment type="similarity">
    <text evidence="2">Belongs to the major facilitator superfamily. Sugar transporter (TC 2.A.1.1) family.</text>
</comment>
<dbReference type="PANTHER" id="PTHR48022">
    <property type="entry name" value="PLASTIDIC GLUCOSE TRANSPORTER 4"/>
    <property type="match status" value="1"/>
</dbReference>
<dbReference type="EMBL" id="SBHS01000006">
    <property type="protein sequence ID" value="TWU76024.1"/>
    <property type="molecule type" value="Genomic_DNA"/>
</dbReference>
<dbReference type="GO" id="GO:0005351">
    <property type="term" value="F:carbohydrate:proton symporter activity"/>
    <property type="evidence" value="ECO:0007669"/>
    <property type="project" value="TreeGrafter"/>
</dbReference>
<accession>A0A162I0A6</accession>
<evidence type="ECO:0000256" key="6">
    <source>
        <dbReference type="ARBA" id="ARBA00023136"/>
    </source>
</evidence>
<dbReference type="Proteomes" id="UP000317257">
    <property type="component" value="Unassembled WGS sequence"/>
</dbReference>
<protein>
    <submittedName>
        <fullName evidence="9">General substrate transporter</fullName>
    </submittedName>
</protein>
<evidence type="ECO:0000256" key="2">
    <source>
        <dbReference type="ARBA" id="ARBA00010992"/>
    </source>
</evidence>
<evidence type="ECO:0000256" key="3">
    <source>
        <dbReference type="ARBA" id="ARBA00022448"/>
    </source>
</evidence>
<dbReference type="AlphaFoldDB" id="A0A162I0A6"/>
<dbReference type="PANTHER" id="PTHR48022:SF64">
    <property type="entry name" value="MAJOR FACILITATOR SUPERFAMILY (MFS) PROFILE DOMAIN-CONTAINING PROTEIN"/>
    <property type="match status" value="1"/>
</dbReference>